<keyword evidence="2" id="KW-0732">Signal</keyword>
<comment type="caution">
    <text evidence="3">The sequence shown here is derived from an EMBL/GenBank/DDBJ whole genome shotgun (WGS) entry which is preliminary data.</text>
</comment>
<proteinExistence type="predicted"/>
<dbReference type="AlphaFoldDB" id="A0A964WSL2"/>
<dbReference type="Proteomes" id="UP000773614">
    <property type="component" value="Unassembled WGS sequence"/>
</dbReference>
<dbReference type="EMBL" id="SPKJ01000009">
    <property type="protein sequence ID" value="MYZ47089.1"/>
    <property type="molecule type" value="Genomic_DNA"/>
</dbReference>
<dbReference type="RefSeq" id="WP_161139433.1">
    <property type="nucleotide sequence ID" value="NZ_SPKJ01000009.1"/>
</dbReference>
<accession>A0A964WSL2</accession>
<feature type="region of interest" description="Disordered" evidence="1">
    <location>
        <begin position="225"/>
        <end position="245"/>
    </location>
</feature>
<gene>
    <name evidence="3" type="ORF">E4O86_05110</name>
</gene>
<dbReference type="OrthoDB" id="7346262at2"/>
<feature type="compositionally biased region" description="Pro residues" evidence="1">
    <location>
        <begin position="228"/>
        <end position="245"/>
    </location>
</feature>
<evidence type="ECO:0008006" key="5">
    <source>
        <dbReference type="Google" id="ProtNLM"/>
    </source>
</evidence>
<evidence type="ECO:0000256" key="2">
    <source>
        <dbReference type="SAM" id="SignalP"/>
    </source>
</evidence>
<evidence type="ECO:0000313" key="3">
    <source>
        <dbReference type="EMBL" id="MYZ47089.1"/>
    </source>
</evidence>
<protein>
    <recommendedName>
        <fullName evidence="5">DUF3108 domain-containing protein</fullName>
    </recommendedName>
</protein>
<evidence type="ECO:0000313" key="4">
    <source>
        <dbReference type="Proteomes" id="UP000773614"/>
    </source>
</evidence>
<evidence type="ECO:0000256" key="1">
    <source>
        <dbReference type="SAM" id="MobiDB-lite"/>
    </source>
</evidence>
<feature type="chain" id="PRO_5037431595" description="DUF3108 domain-containing protein" evidence="2">
    <location>
        <begin position="34"/>
        <end position="245"/>
    </location>
</feature>
<feature type="signal peptide" evidence="2">
    <location>
        <begin position="1"/>
        <end position="33"/>
    </location>
</feature>
<sequence>MGGCHEPGRKRSLRAAAAAGLVLAALGPGAASAVELSAGGLTFSDELGGFRLLSAAGTGRADDPVVVEEEIYEPAAAVLVIRRSPGPEGRPRAGAFPASGFTLLKRVRNATGRVWAGFDLELEEIEGKPSTYADGLSFDQIARRAPDVRSDRFPRNERLFEPADRIRFRSGHVDPDGVVVFRMQITDPTPTAIFYLVQDPQLLYSGTPAPSGLAGLPACLIRRAGGPPQAPGPGPCGSAPPGPPR</sequence>
<keyword evidence="4" id="KW-1185">Reference proteome</keyword>
<organism evidence="3 4">
    <name type="scientific">Propylenella binzhouense</name>
    <dbReference type="NCBI Taxonomy" id="2555902"/>
    <lineage>
        <taxon>Bacteria</taxon>
        <taxon>Pseudomonadati</taxon>
        <taxon>Pseudomonadota</taxon>
        <taxon>Alphaproteobacteria</taxon>
        <taxon>Hyphomicrobiales</taxon>
        <taxon>Propylenellaceae</taxon>
        <taxon>Propylenella</taxon>
    </lineage>
</organism>
<reference evidence="3" key="1">
    <citation type="submission" date="2019-03" db="EMBL/GenBank/DDBJ databases">
        <title>Afifella sp. nov., isolated from activated sludge.</title>
        <authorList>
            <person name="Li Q."/>
            <person name="Liu Y."/>
        </authorList>
    </citation>
    <scope>NUCLEOTIDE SEQUENCE</scope>
    <source>
        <strain evidence="3">L72</strain>
    </source>
</reference>
<name>A0A964WSL2_9HYPH</name>